<evidence type="ECO:0000256" key="1">
    <source>
        <dbReference type="SAM" id="Phobius"/>
    </source>
</evidence>
<organism evidence="2 3">
    <name type="scientific">Rangifer tarandus platyrhynchus</name>
    <name type="common">Svalbard reindeer</name>
    <dbReference type="NCBI Taxonomy" id="3082113"/>
    <lineage>
        <taxon>Eukaryota</taxon>
        <taxon>Metazoa</taxon>
        <taxon>Chordata</taxon>
        <taxon>Craniata</taxon>
        <taxon>Vertebrata</taxon>
        <taxon>Euteleostomi</taxon>
        <taxon>Mammalia</taxon>
        <taxon>Eutheria</taxon>
        <taxon>Laurasiatheria</taxon>
        <taxon>Artiodactyla</taxon>
        <taxon>Ruminantia</taxon>
        <taxon>Pecora</taxon>
        <taxon>Cervidae</taxon>
        <taxon>Odocoileinae</taxon>
        <taxon>Rangifer</taxon>
    </lineage>
</organism>
<keyword evidence="1" id="KW-1133">Transmembrane helix</keyword>
<keyword evidence="1" id="KW-0812">Transmembrane</keyword>
<dbReference type="EMBL" id="OX459939">
    <property type="protein sequence ID" value="CAI9170758.1"/>
    <property type="molecule type" value="Genomic_DNA"/>
</dbReference>
<accession>A0ABN8ZB58</accession>
<name>A0ABN8ZB58_RANTA</name>
<proteinExistence type="predicted"/>
<evidence type="ECO:0000313" key="3">
    <source>
        <dbReference type="Proteomes" id="UP001176941"/>
    </source>
</evidence>
<keyword evidence="1" id="KW-0472">Membrane</keyword>
<gene>
    <name evidence="2" type="ORF">MRATA1EN1_LOCUS19720</name>
</gene>
<dbReference type="Proteomes" id="UP001176941">
    <property type="component" value="Chromosome 3"/>
</dbReference>
<feature type="transmembrane region" description="Helical" evidence="1">
    <location>
        <begin position="21"/>
        <end position="44"/>
    </location>
</feature>
<protein>
    <submittedName>
        <fullName evidence="2">Uncharacterized protein</fullName>
    </submittedName>
</protein>
<sequence length="143" mass="16721">MIDPNMLMYGRRWFTPLFKPFICSIHLVDIVVLFIPDIGLVPGGVKSGKENERNRNTNRLIFEGINSCINHSAIITRILLPIYFYFLLKMPCPHYFLKLFLCLKLLRVVEDYFNCAVLYLREKTCPEVTGNSKYKCLLRQKLA</sequence>
<keyword evidence="3" id="KW-1185">Reference proteome</keyword>
<evidence type="ECO:0000313" key="2">
    <source>
        <dbReference type="EMBL" id="CAI9170758.1"/>
    </source>
</evidence>
<feature type="transmembrane region" description="Helical" evidence="1">
    <location>
        <begin position="64"/>
        <end position="88"/>
    </location>
</feature>
<reference evidence="2" key="1">
    <citation type="submission" date="2023-04" db="EMBL/GenBank/DDBJ databases">
        <authorList>
            <consortium name="ELIXIR-Norway"/>
        </authorList>
    </citation>
    <scope>NUCLEOTIDE SEQUENCE [LARGE SCALE GENOMIC DNA]</scope>
</reference>